<protein>
    <submittedName>
        <fullName evidence="1">Uncharacterized protein</fullName>
    </submittedName>
</protein>
<accession>A0ACB7XH94</accession>
<evidence type="ECO:0000313" key="2">
    <source>
        <dbReference type="Proteomes" id="UP000828048"/>
    </source>
</evidence>
<reference evidence="1 2" key="1">
    <citation type="journal article" date="2021" name="Hortic Res">
        <title>High-quality reference genome and annotation aids understanding of berry development for evergreen blueberry (Vaccinium darrowii).</title>
        <authorList>
            <person name="Yu J."/>
            <person name="Hulse-Kemp A.M."/>
            <person name="Babiker E."/>
            <person name="Staton M."/>
        </authorList>
    </citation>
    <scope>NUCLEOTIDE SEQUENCE [LARGE SCALE GENOMIC DNA]</scope>
    <source>
        <strain evidence="2">cv. NJ 8807/NJ 8810</strain>
        <tissue evidence="1">Young leaf</tissue>
    </source>
</reference>
<name>A0ACB7XH94_9ERIC</name>
<sequence length="97" mass="11096">MKLYQGTVGPAWYWSGGEVRSVGLLQEEVDPMVSVMKVKKAPLESYADIGWYDAHESLDPALLQLDLMDRKIEFPLPDIKTRMHIFTVLAWLDQTNT</sequence>
<dbReference type="Proteomes" id="UP000828048">
    <property type="component" value="Chromosome 10"/>
</dbReference>
<keyword evidence="2" id="KW-1185">Reference proteome</keyword>
<evidence type="ECO:0000313" key="1">
    <source>
        <dbReference type="EMBL" id="KAH7840135.1"/>
    </source>
</evidence>
<comment type="caution">
    <text evidence="1">The sequence shown here is derived from an EMBL/GenBank/DDBJ whole genome shotgun (WGS) entry which is preliminary data.</text>
</comment>
<dbReference type="EMBL" id="CM037160">
    <property type="protein sequence ID" value="KAH7840135.1"/>
    <property type="molecule type" value="Genomic_DNA"/>
</dbReference>
<gene>
    <name evidence="1" type="ORF">Vadar_013086</name>
</gene>
<organism evidence="1 2">
    <name type="scientific">Vaccinium darrowii</name>
    <dbReference type="NCBI Taxonomy" id="229202"/>
    <lineage>
        <taxon>Eukaryota</taxon>
        <taxon>Viridiplantae</taxon>
        <taxon>Streptophyta</taxon>
        <taxon>Embryophyta</taxon>
        <taxon>Tracheophyta</taxon>
        <taxon>Spermatophyta</taxon>
        <taxon>Magnoliopsida</taxon>
        <taxon>eudicotyledons</taxon>
        <taxon>Gunneridae</taxon>
        <taxon>Pentapetalae</taxon>
        <taxon>asterids</taxon>
        <taxon>Ericales</taxon>
        <taxon>Ericaceae</taxon>
        <taxon>Vaccinioideae</taxon>
        <taxon>Vaccinieae</taxon>
        <taxon>Vaccinium</taxon>
    </lineage>
</organism>
<proteinExistence type="predicted"/>